<feature type="transmembrane region" description="Helical" evidence="1">
    <location>
        <begin position="125"/>
        <end position="143"/>
    </location>
</feature>
<feature type="transmembrane region" description="Helical" evidence="1">
    <location>
        <begin position="92"/>
        <end position="113"/>
    </location>
</feature>
<keyword evidence="3" id="KW-1185">Reference proteome</keyword>
<dbReference type="EMBL" id="JXLP01000009">
    <property type="protein sequence ID" value="KIL78583.1"/>
    <property type="molecule type" value="Genomic_DNA"/>
</dbReference>
<dbReference type="RefSeq" id="WP_052477314.1">
    <property type="nucleotide sequence ID" value="NZ_JARTHD010000011.1"/>
</dbReference>
<reference evidence="2 3" key="1">
    <citation type="submission" date="2015-01" db="EMBL/GenBank/DDBJ databases">
        <title>Genome Assembly of Bacillus badius MTCC 1458.</title>
        <authorList>
            <person name="Verma A."/>
            <person name="Khatri I."/>
            <person name="Mual P."/>
            <person name="Subramanian S."/>
            <person name="Krishnamurthi S."/>
        </authorList>
    </citation>
    <scope>NUCLEOTIDE SEQUENCE [LARGE SCALE GENOMIC DNA]</scope>
    <source>
        <strain evidence="2 3">MTCC 1458</strain>
    </source>
</reference>
<feature type="transmembrane region" description="Helical" evidence="1">
    <location>
        <begin position="12"/>
        <end position="30"/>
    </location>
</feature>
<sequence>MLIADKRKVAKAGWYGLIAGIILSIVFKLIEQITQVKVYTLLLNVDYIPIINRYYFPEIIEVSFHLVVSILLSMVLLAVLQHERVTTGGHILAWCTAICTLIGLLLFPTTALSDRTPAVTSIPALSYWLAGHALYGLVLGFLFKRDRQL</sequence>
<feature type="transmembrane region" description="Helical" evidence="1">
    <location>
        <begin position="62"/>
        <end position="80"/>
    </location>
</feature>
<evidence type="ECO:0000313" key="2">
    <source>
        <dbReference type="EMBL" id="KIL78583.1"/>
    </source>
</evidence>
<organism evidence="2 3">
    <name type="scientific">Bacillus badius</name>
    <dbReference type="NCBI Taxonomy" id="1455"/>
    <lineage>
        <taxon>Bacteria</taxon>
        <taxon>Bacillati</taxon>
        <taxon>Bacillota</taxon>
        <taxon>Bacilli</taxon>
        <taxon>Bacillales</taxon>
        <taxon>Bacillaceae</taxon>
        <taxon>Pseudobacillus</taxon>
    </lineage>
</organism>
<keyword evidence="1" id="KW-1133">Transmembrane helix</keyword>
<dbReference type="Proteomes" id="UP000031982">
    <property type="component" value="Unassembled WGS sequence"/>
</dbReference>
<name>A0ABR5AV11_BACBA</name>
<comment type="caution">
    <text evidence="2">The sequence shown here is derived from an EMBL/GenBank/DDBJ whole genome shotgun (WGS) entry which is preliminary data.</text>
</comment>
<protein>
    <submittedName>
        <fullName evidence="2">Uncharacterized protein</fullName>
    </submittedName>
</protein>
<accession>A0ABR5AV11</accession>
<keyword evidence="1" id="KW-0812">Transmembrane</keyword>
<evidence type="ECO:0000256" key="1">
    <source>
        <dbReference type="SAM" id="Phobius"/>
    </source>
</evidence>
<proteinExistence type="predicted"/>
<keyword evidence="1" id="KW-0472">Membrane</keyword>
<evidence type="ECO:0000313" key="3">
    <source>
        <dbReference type="Proteomes" id="UP000031982"/>
    </source>
</evidence>
<gene>
    <name evidence="2" type="ORF">SD77_4263</name>
</gene>